<dbReference type="InterPro" id="IPR027272">
    <property type="entry name" value="Piezo"/>
</dbReference>
<reference evidence="2" key="2">
    <citation type="submission" date="2023-06" db="EMBL/GenBank/DDBJ databases">
        <authorList>
            <person name="Ma L."/>
            <person name="Liu K.-W."/>
            <person name="Li Z."/>
            <person name="Hsiao Y.-Y."/>
            <person name="Qi Y."/>
            <person name="Fu T."/>
            <person name="Tang G."/>
            <person name="Zhang D."/>
            <person name="Sun W.-H."/>
            <person name="Liu D.-K."/>
            <person name="Li Y."/>
            <person name="Chen G.-Z."/>
            <person name="Liu X.-D."/>
            <person name="Liao X.-Y."/>
            <person name="Jiang Y.-T."/>
            <person name="Yu X."/>
            <person name="Hao Y."/>
            <person name="Huang J."/>
            <person name="Zhao X.-W."/>
            <person name="Ke S."/>
            <person name="Chen Y.-Y."/>
            <person name="Wu W.-L."/>
            <person name="Hsu J.-L."/>
            <person name="Lin Y.-F."/>
            <person name="Huang M.-D."/>
            <person name="Li C.-Y."/>
            <person name="Huang L."/>
            <person name="Wang Z.-W."/>
            <person name="Zhao X."/>
            <person name="Zhong W.-Y."/>
            <person name="Peng D.-H."/>
            <person name="Ahmad S."/>
            <person name="Lan S."/>
            <person name="Zhang J.-S."/>
            <person name="Tsai W.-C."/>
            <person name="Van De Peer Y."/>
            <person name="Liu Z.-J."/>
        </authorList>
    </citation>
    <scope>NUCLEOTIDE SEQUENCE</scope>
    <source>
        <strain evidence="2">CP</strain>
        <tissue evidence="2">Leaves</tissue>
    </source>
</reference>
<feature type="compositionally biased region" description="Acidic residues" evidence="1">
    <location>
        <begin position="272"/>
        <end position="281"/>
    </location>
</feature>
<sequence length="325" mass="36625">MPSSLVNKGKWEEPCHLFVPTGENSMTMNEEESNPSTYSSLESVRQTSVKSKSCPSFGSDTCSAGSVPSKLAFSGSGNKPSSFSYMWGSSMESHKWNRRRILALRKESSREFEYVSRYLEAEQIGAVVREQEKRAARKTAHLHYLRKSEEQKHQRNLQVEKMKSEMLNLQIQLHSMSTGPNLRNAPPESGSLRRRRHSPNCDKSTSIPDNENIELENQNHIKNTEVLFPFDVIVPCKRNDDPTSQLGIEKHDSPLSGRSESPSVIENMEYSEITEVDDGDDSPLPNARDKPKVKARENPLISAVQMIGDGVSQVQSLEIRLFTTL</sequence>
<gene>
    <name evidence="2" type="ORF">QJS10_CPB04g00742</name>
</gene>
<feature type="region of interest" description="Disordered" evidence="1">
    <location>
        <begin position="21"/>
        <end position="45"/>
    </location>
</feature>
<dbReference type="GO" id="GO:0005261">
    <property type="term" value="F:monoatomic cation channel activity"/>
    <property type="evidence" value="ECO:0007669"/>
    <property type="project" value="TreeGrafter"/>
</dbReference>
<comment type="caution">
    <text evidence="2">The sequence shown here is derived from an EMBL/GenBank/DDBJ whole genome shotgun (WGS) entry which is preliminary data.</text>
</comment>
<name>A0AAV9F4L5_ACOCL</name>
<evidence type="ECO:0000313" key="3">
    <source>
        <dbReference type="Proteomes" id="UP001180020"/>
    </source>
</evidence>
<protein>
    <submittedName>
        <fullName evidence="2">Uncharacterized protein</fullName>
    </submittedName>
</protein>
<dbReference type="PANTHER" id="PTHR13167">
    <property type="entry name" value="PIEZO-TYPE MECHANOSENSITIVE ION CHANNEL COMPONENT"/>
    <property type="match status" value="1"/>
</dbReference>
<accession>A0AAV9F4L5</accession>
<dbReference type="Proteomes" id="UP001180020">
    <property type="component" value="Unassembled WGS sequence"/>
</dbReference>
<proteinExistence type="predicted"/>
<dbReference type="AlphaFoldDB" id="A0AAV9F4L5"/>
<feature type="compositionally biased region" description="Polar residues" evidence="1">
    <location>
        <begin position="35"/>
        <end position="45"/>
    </location>
</feature>
<dbReference type="EMBL" id="JAUJYO010000004">
    <property type="protein sequence ID" value="KAK1319860.1"/>
    <property type="molecule type" value="Genomic_DNA"/>
</dbReference>
<organism evidence="2 3">
    <name type="scientific">Acorus calamus</name>
    <name type="common">Sweet flag</name>
    <dbReference type="NCBI Taxonomy" id="4465"/>
    <lineage>
        <taxon>Eukaryota</taxon>
        <taxon>Viridiplantae</taxon>
        <taxon>Streptophyta</taxon>
        <taxon>Embryophyta</taxon>
        <taxon>Tracheophyta</taxon>
        <taxon>Spermatophyta</taxon>
        <taxon>Magnoliopsida</taxon>
        <taxon>Liliopsida</taxon>
        <taxon>Acoraceae</taxon>
        <taxon>Acorus</taxon>
    </lineage>
</organism>
<dbReference type="GO" id="GO:0050982">
    <property type="term" value="P:detection of mechanical stimulus"/>
    <property type="evidence" value="ECO:0007669"/>
    <property type="project" value="TreeGrafter"/>
</dbReference>
<dbReference type="PANTHER" id="PTHR13167:SF25">
    <property type="entry name" value="PIEZO-TYPE MECHANOSENSITIVE ION CHANNEL COMPONENT"/>
    <property type="match status" value="1"/>
</dbReference>
<feature type="region of interest" description="Disordered" evidence="1">
    <location>
        <begin position="177"/>
        <end position="209"/>
    </location>
</feature>
<reference evidence="2" key="1">
    <citation type="journal article" date="2023" name="Nat. Commun.">
        <title>Diploid and tetraploid genomes of Acorus and the evolution of monocots.</title>
        <authorList>
            <person name="Ma L."/>
            <person name="Liu K.W."/>
            <person name="Li Z."/>
            <person name="Hsiao Y.Y."/>
            <person name="Qi Y."/>
            <person name="Fu T."/>
            <person name="Tang G.D."/>
            <person name="Zhang D."/>
            <person name="Sun W.H."/>
            <person name="Liu D.K."/>
            <person name="Li Y."/>
            <person name="Chen G.Z."/>
            <person name="Liu X.D."/>
            <person name="Liao X.Y."/>
            <person name="Jiang Y.T."/>
            <person name="Yu X."/>
            <person name="Hao Y."/>
            <person name="Huang J."/>
            <person name="Zhao X.W."/>
            <person name="Ke S."/>
            <person name="Chen Y.Y."/>
            <person name="Wu W.L."/>
            <person name="Hsu J.L."/>
            <person name="Lin Y.F."/>
            <person name="Huang M.D."/>
            <person name="Li C.Y."/>
            <person name="Huang L."/>
            <person name="Wang Z.W."/>
            <person name="Zhao X."/>
            <person name="Zhong W.Y."/>
            <person name="Peng D.H."/>
            <person name="Ahmad S."/>
            <person name="Lan S."/>
            <person name="Zhang J.S."/>
            <person name="Tsai W.C."/>
            <person name="Van de Peer Y."/>
            <person name="Liu Z.J."/>
        </authorList>
    </citation>
    <scope>NUCLEOTIDE SEQUENCE</scope>
    <source>
        <strain evidence="2">CP</strain>
    </source>
</reference>
<dbReference type="GO" id="GO:0042391">
    <property type="term" value="P:regulation of membrane potential"/>
    <property type="evidence" value="ECO:0007669"/>
    <property type="project" value="TreeGrafter"/>
</dbReference>
<dbReference type="GO" id="GO:0071260">
    <property type="term" value="P:cellular response to mechanical stimulus"/>
    <property type="evidence" value="ECO:0007669"/>
    <property type="project" value="TreeGrafter"/>
</dbReference>
<dbReference type="GO" id="GO:0008381">
    <property type="term" value="F:mechanosensitive monoatomic ion channel activity"/>
    <property type="evidence" value="ECO:0007669"/>
    <property type="project" value="InterPro"/>
</dbReference>
<dbReference type="GO" id="GO:0016020">
    <property type="term" value="C:membrane"/>
    <property type="evidence" value="ECO:0007669"/>
    <property type="project" value="InterPro"/>
</dbReference>
<feature type="region of interest" description="Disordered" evidence="1">
    <location>
        <begin position="243"/>
        <end position="295"/>
    </location>
</feature>
<keyword evidence="3" id="KW-1185">Reference proteome</keyword>
<evidence type="ECO:0000256" key="1">
    <source>
        <dbReference type="SAM" id="MobiDB-lite"/>
    </source>
</evidence>
<evidence type="ECO:0000313" key="2">
    <source>
        <dbReference type="EMBL" id="KAK1319860.1"/>
    </source>
</evidence>